<dbReference type="KEGG" id="dps:DP1342"/>
<dbReference type="HOGENOM" id="CLU_798598_0_0_7"/>
<protein>
    <submittedName>
        <fullName evidence="1">Uncharacterized protein</fullName>
    </submittedName>
</protein>
<sequence length="347" mass="39239">MCALKTLYFPGTAIYSARQYPMFLLPATIYLLQPIEDSTISHDTDLNDSFIKNDFCQAYTPCPLGDNRARFLHLVRDIGTRKDDYAAQLSSLSLAALSAKNKAHPESRGDIISSLLGGHDLTSQEGTEIWQARLVLKLAELLEREEEELSRNLSLLEGYELELLQNLHGEFIDEEENPLADLQLLEKNMVSQGSGAVQNRLLAWKTLYQRSEERFKTIDIFITDNRDAAERMLDSYNTLTESLIKPSFAIALPAITGWESLESIERITAFKEENSSLLEGIEALVQGQNYEDIALWNAAIEVAFPREKYGRKRIDIYSFEDASCGSLLEKRKETGAQGHLLLFCEED</sequence>
<evidence type="ECO:0000313" key="1">
    <source>
        <dbReference type="EMBL" id="CAG36071.1"/>
    </source>
</evidence>
<accession>Q6ANK3</accession>
<name>Q6ANK3_DESPS</name>
<keyword evidence="2" id="KW-1185">Reference proteome</keyword>
<reference evidence="2" key="1">
    <citation type="journal article" date="2004" name="Environ. Microbiol.">
        <title>The genome of Desulfotalea psychrophila, a sulfate-reducing bacterium from permanently cold Arctic sediments.</title>
        <authorList>
            <person name="Rabus R."/>
            <person name="Ruepp A."/>
            <person name="Frickey T."/>
            <person name="Rattei T."/>
            <person name="Fartmann B."/>
            <person name="Stark M."/>
            <person name="Bauer M."/>
            <person name="Zibat A."/>
            <person name="Lombardot T."/>
            <person name="Becker I."/>
            <person name="Amann J."/>
            <person name="Gellner K."/>
            <person name="Teeling H."/>
            <person name="Leuschner W.D."/>
            <person name="Gloeckner F.-O."/>
            <person name="Lupas A.N."/>
            <person name="Amann R."/>
            <person name="Klenk H.-P."/>
        </authorList>
    </citation>
    <scope>NUCLEOTIDE SEQUENCE [LARGE SCALE GENOMIC DNA]</scope>
    <source>
        <strain evidence="2">DSM 12343 / LSv54</strain>
    </source>
</reference>
<dbReference type="OrthoDB" id="5430026at2"/>
<proteinExistence type="predicted"/>
<dbReference type="Proteomes" id="UP000000602">
    <property type="component" value="Chromosome"/>
</dbReference>
<organism evidence="1 2">
    <name type="scientific">Desulfotalea psychrophila (strain LSv54 / DSM 12343)</name>
    <dbReference type="NCBI Taxonomy" id="177439"/>
    <lineage>
        <taxon>Bacteria</taxon>
        <taxon>Pseudomonadati</taxon>
        <taxon>Thermodesulfobacteriota</taxon>
        <taxon>Desulfobulbia</taxon>
        <taxon>Desulfobulbales</taxon>
        <taxon>Desulfocapsaceae</taxon>
        <taxon>Desulfotalea</taxon>
    </lineage>
</organism>
<evidence type="ECO:0000313" key="2">
    <source>
        <dbReference type="Proteomes" id="UP000000602"/>
    </source>
</evidence>
<dbReference type="EMBL" id="CR522870">
    <property type="protein sequence ID" value="CAG36071.1"/>
    <property type="molecule type" value="Genomic_DNA"/>
</dbReference>
<dbReference type="AlphaFoldDB" id="Q6ANK3"/>
<gene>
    <name evidence="1" type="ordered locus">DP1342</name>
</gene>
<dbReference type="RefSeq" id="WP_011188583.1">
    <property type="nucleotide sequence ID" value="NC_006138.1"/>
</dbReference>